<dbReference type="AlphaFoldDB" id="A0A392PYL0"/>
<organism evidence="1 2">
    <name type="scientific">Trifolium medium</name>
    <dbReference type="NCBI Taxonomy" id="97028"/>
    <lineage>
        <taxon>Eukaryota</taxon>
        <taxon>Viridiplantae</taxon>
        <taxon>Streptophyta</taxon>
        <taxon>Embryophyta</taxon>
        <taxon>Tracheophyta</taxon>
        <taxon>Spermatophyta</taxon>
        <taxon>Magnoliopsida</taxon>
        <taxon>eudicotyledons</taxon>
        <taxon>Gunneridae</taxon>
        <taxon>Pentapetalae</taxon>
        <taxon>rosids</taxon>
        <taxon>fabids</taxon>
        <taxon>Fabales</taxon>
        <taxon>Fabaceae</taxon>
        <taxon>Papilionoideae</taxon>
        <taxon>50 kb inversion clade</taxon>
        <taxon>NPAAA clade</taxon>
        <taxon>Hologalegina</taxon>
        <taxon>IRL clade</taxon>
        <taxon>Trifolieae</taxon>
        <taxon>Trifolium</taxon>
    </lineage>
</organism>
<reference evidence="1 2" key="1">
    <citation type="journal article" date="2018" name="Front. Plant Sci.">
        <title>Red Clover (Trifolium pratense) and Zigzag Clover (T. medium) - A Picture of Genomic Similarities and Differences.</title>
        <authorList>
            <person name="Dluhosova J."/>
            <person name="Istvanek J."/>
            <person name="Nedelnik J."/>
            <person name="Repkova J."/>
        </authorList>
    </citation>
    <scope>NUCLEOTIDE SEQUENCE [LARGE SCALE GENOMIC DNA]</scope>
    <source>
        <strain evidence="2">cv. 10/8</strain>
        <tissue evidence="1">Leaf</tissue>
    </source>
</reference>
<protein>
    <submittedName>
        <fullName evidence="1">Disease resistance protein</fullName>
    </submittedName>
</protein>
<feature type="non-terminal residue" evidence="1">
    <location>
        <position position="167"/>
    </location>
</feature>
<name>A0A392PYL0_9FABA</name>
<dbReference type="Proteomes" id="UP000265520">
    <property type="component" value="Unassembled WGS sequence"/>
</dbReference>
<proteinExistence type="predicted"/>
<evidence type="ECO:0000313" key="2">
    <source>
        <dbReference type="Proteomes" id="UP000265520"/>
    </source>
</evidence>
<evidence type="ECO:0000313" key="1">
    <source>
        <dbReference type="EMBL" id="MCI16732.1"/>
    </source>
</evidence>
<keyword evidence="2" id="KW-1185">Reference proteome</keyword>
<dbReference type="EMBL" id="LXQA010102167">
    <property type="protein sequence ID" value="MCI16732.1"/>
    <property type="molecule type" value="Genomic_DNA"/>
</dbReference>
<comment type="caution">
    <text evidence="1">The sequence shown here is derived from an EMBL/GenBank/DDBJ whole genome shotgun (WGS) entry which is preliminary data.</text>
</comment>
<accession>A0A392PYL0</accession>
<sequence length="167" mass="18906">MKVIVTEFDKLLKYNLTFINRAEEKSTFFSNTHHIKFTSAIRSKLRFPEAIPEQVVKVVSSMCDDLDKMLNQLKEAEAAAGRNACIKQLKAIVEELNKFHVNSPKFNQIEIKNAIDLLQHLTNTCIIQFQRQDSTNVVGLKIKERDLVLNLTAASSDNNASKICIIG</sequence>